<evidence type="ECO:0000313" key="1">
    <source>
        <dbReference type="EMBL" id="ALU28451.1"/>
    </source>
</evidence>
<sequence>MKPKTERQKRVMFLHKRLKPTYKNIYKWALNNCIKHFGYVAKDIATCLCCAEDFSVKKSMHVVRCPKCKRKLELVRTRKMKYDQLVYVGKMEQVEEYQVLRFYYIKVFFKKGEIPKCNMYCVFEDWISPDLDREFVARVFTVGFYYDKGIWTNDLELRNIDRRESILRYMDSIFYYDKGGIRGDLLQKGINFDFIRKLKNIDLIDVIQSSSASVAETFIKRKNTRFLKEFIKNPMEVKKNWRSIKIALKNNYTPLDIQVWFDYLENLRELNKDVLSPKYILPKNLILEHNKYMLKRYEKLEKEGMEGATINKTIAENVIYIDRLKKYFPLHFQNKNISIEPLKSIEEVKMEGNTLNHCVYVNGYYKKESRLLFSAKVNSKPTETIEFDLYTNTIIQQRGYGNCKSIYHQEIEKLFLNCIPQIQQITNL</sequence>
<protein>
    <recommendedName>
        <fullName evidence="3">PcfJ-like protein</fullName>
    </recommendedName>
</protein>
<dbReference type="Pfam" id="PF14284">
    <property type="entry name" value="PcfJ"/>
    <property type="match status" value="1"/>
</dbReference>
<dbReference type="InterPro" id="IPR025586">
    <property type="entry name" value="PcfJ"/>
</dbReference>
<accession>A0AAI8C9K0</accession>
<dbReference type="AlphaFoldDB" id="A0AAI8C9K0"/>
<keyword evidence="1" id="KW-0614">Plasmid</keyword>
<dbReference type="Proteomes" id="UP000069030">
    <property type="component" value="Plasmid p63039"/>
</dbReference>
<name>A0AAI8C9K0_9FLAO</name>
<dbReference type="KEGG" id="mod:AS202_19920"/>
<gene>
    <name evidence="1" type="ORF">AS202_19920</name>
</gene>
<dbReference type="EMBL" id="CP013691">
    <property type="protein sequence ID" value="ALU28451.1"/>
    <property type="molecule type" value="Genomic_DNA"/>
</dbReference>
<dbReference type="RefSeq" id="WP_058700096.1">
    <property type="nucleotide sequence ID" value="NZ_CP013691.1"/>
</dbReference>
<evidence type="ECO:0000313" key="2">
    <source>
        <dbReference type="Proteomes" id="UP000069030"/>
    </source>
</evidence>
<reference evidence="2" key="1">
    <citation type="journal article" date="2016" name="J. Zhejiang Univ. Sci. B">
        <title>Antibiotic resistance mechanisms of Myroides sp.</title>
        <authorList>
            <person name="Hu S."/>
            <person name="Yuan S."/>
            <person name="Qu H."/>
            <person name="Jiang T."/>
            <person name="Zhou Y."/>
            <person name="Wang M."/>
            <person name="Ming D."/>
        </authorList>
    </citation>
    <scope>NUCLEOTIDE SEQUENCE [LARGE SCALE GENOMIC DNA]</scope>
    <source>
        <strain evidence="2">PR63039</strain>
    </source>
</reference>
<geneLocation type="plasmid" evidence="1 2">
    <name>p63039</name>
</geneLocation>
<organism evidence="1 2">
    <name type="scientific">Myroides odoratimimus</name>
    <dbReference type="NCBI Taxonomy" id="76832"/>
    <lineage>
        <taxon>Bacteria</taxon>
        <taxon>Pseudomonadati</taxon>
        <taxon>Bacteroidota</taxon>
        <taxon>Flavobacteriia</taxon>
        <taxon>Flavobacteriales</taxon>
        <taxon>Flavobacteriaceae</taxon>
        <taxon>Myroides</taxon>
    </lineage>
</organism>
<evidence type="ECO:0008006" key="3">
    <source>
        <dbReference type="Google" id="ProtNLM"/>
    </source>
</evidence>
<proteinExistence type="predicted"/>